<proteinExistence type="predicted"/>
<dbReference type="EMBL" id="UXUI01008199">
    <property type="protein sequence ID" value="VDD90797.1"/>
    <property type="molecule type" value="Genomic_DNA"/>
</dbReference>
<dbReference type="Gene3D" id="3.30.200.20">
    <property type="entry name" value="Phosphorylase Kinase, domain 1"/>
    <property type="match status" value="1"/>
</dbReference>
<dbReference type="Proteomes" id="UP000274131">
    <property type="component" value="Unassembled WGS sequence"/>
</dbReference>
<dbReference type="SUPFAM" id="SSF56112">
    <property type="entry name" value="Protein kinase-like (PK-like)"/>
    <property type="match status" value="1"/>
</dbReference>
<keyword evidence="2" id="KW-1185">Reference proteome</keyword>
<gene>
    <name evidence="1" type="ORF">EVEC_LOCUS5548</name>
</gene>
<name>A0A0N4V6P4_ENTVE</name>
<evidence type="ECO:0000313" key="1">
    <source>
        <dbReference type="EMBL" id="VDD90797.1"/>
    </source>
</evidence>
<dbReference type="Gene3D" id="3.90.1200.10">
    <property type="match status" value="1"/>
</dbReference>
<reference evidence="1 2" key="2">
    <citation type="submission" date="2018-10" db="EMBL/GenBank/DDBJ databases">
        <authorList>
            <consortium name="Pathogen Informatics"/>
        </authorList>
    </citation>
    <scope>NUCLEOTIDE SEQUENCE [LARGE SCALE GENOMIC DNA]</scope>
</reference>
<evidence type="ECO:0000313" key="2">
    <source>
        <dbReference type="Proteomes" id="UP000274131"/>
    </source>
</evidence>
<protein>
    <submittedName>
        <fullName evidence="1 3">Uncharacterized protein</fullName>
    </submittedName>
</protein>
<dbReference type="OrthoDB" id="3649325at2759"/>
<evidence type="ECO:0000313" key="3">
    <source>
        <dbReference type="WBParaSite" id="EVEC_0000593701-mRNA-1"/>
    </source>
</evidence>
<dbReference type="STRING" id="51028.A0A0N4V6P4"/>
<dbReference type="WBParaSite" id="EVEC_0000593701-mRNA-1">
    <property type="protein sequence ID" value="EVEC_0000593701-mRNA-1"/>
    <property type="gene ID" value="EVEC_0000593701"/>
</dbReference>
<dbReference type="InterPro" id="IPR011009">
    <property type="entry name" value="Kinase-like_dom_sf"/>
</dbReference>
<accession>A0A0N4V6P4</accession>
<organism evidence="3">
    <name type="scientific">Enterobius vermicularis</name>
    <name type="common">Human pinworm</name>
    <dbReference type="NCBI Taxonomy" id="51028"/>
    <lineage>
        <taxon>Eukaryota</taxon>
        <taxon>Metazoa</taxon>
        <taxon>Ecdysozoa</taxon>
        <taxon>Nematoda</taxon>
        <taxon>Chromadorea</taxon>
        <taxon>Rhabditida</taxon>
        <taxon>Spirurina</taxon>
        <taxon>Oxyuridomorpha</taxon>
        <taxon>Oxyuroidea</taxon>
        <taxon>Oxyuridae</taxon>
        <taxon>Enterobius</taxon>
    </lineage>
</organism>
<dbReference type="AlphaFoldDB" id="A0A0N4V6P4"/>
<reference evidence="3" key="1">
    <citation type="submission" date="2017-02" db="UniProtKB">
        <authorList>
            <consortium name="WormBaseParasite"/>
        </authorList>
    </citation>
    <scope>IDENTIFICATION</scope>
</reference>
<sequence length="134" mass="15154">MEVVDQGQLIMPEQDSNPMPFKCPMHKPCRLPDSLEEADYPNNDVCSDDWCTMPQSSGADFFSGGTSNLLFLVELPDSIRSTGNQPRKVLLRILCGTDLERRLNESIIFTVLSERSAAIDIYMSTCFQLKHYQC</sequence>